<sequence length="207" mass="23705">MKFKRLGLLEDHLLVAESVRMQCESWGFSEFIHYSSAKQLLSELSGGLEFDLLLMDLGMPNTDVEQVFAQIRRKHPAQKVLFLSGTRIVEVVNRLMKMGARGFVTKMAGWEEVGFAIKLVMLDEVYVDSRLYRKDIAINVDPFESLSTREHTVCSLIVEGKTYKEIADTLFIEVNTVGTYMSRIHKKLGTESREEINNLALRYGRFS</sequence>
<feature type="domain" description="HTH luxR-type" evidence="4">
    <location>
        <begin position="139"/>
        <end position="204"/>
    </location>
</feature>
<dbReference type="PROSITE" id="PS50043">
    <property type="entry name" value="HTH_LUXR_2"/>
    <property type="match status" value="1"/>
</dbReference>
<dbReference type="GO" id="GO:0003677">
    <property type="term" value="F:DNA binding"/>
    <property type="evidence" value="ECO:0007669"/>
    <property type="project" value="UniProtKB-KW"/>
</dbReference>
<dbReference type="SMART" id="SM00448">
    <property type="entry name" value="REC"/>
    <property type="match status" value="1"/>
</dbReference>
<dbReference type="PRINTS" id="PR00038">
    <property type="entry name" value="HTHLUXR"/>
</dbReference>
<feature type="modified residue" description="4-aspartylphosphate" evidence="3">
    <location>
        <position position="56"/>
    </location>
</feature>
<dbReference type="Proteomes" id="UP000468650">
    <property type="component" value="Unassembled WGS sequence"/>
</dbReference>
<dbReference type="GO" id="GO:0000160">
    <property type="term" value="P:phosphorelay signal transduction system"/>
    <property type="evidence" value="ECO:0007669"/>
    <property type="project" value="InterPro"/>
</dbReference>
<dbReference type="Pfam" id="PF00196">
    <property type="entry name" value="GerE"/>
    <property type="match status" value="1"/>
</dbReference>
<accession>A0A6N6RGF2</accession>
<evidence type="ECO:0000259" key="5">
    <source>
        <dbReference type="PROSITE" id="PS50110"/>
    </source>
</evidence>
<dbReference type="PROSITE" id="PS00622">
    <property type="entry name" value="HTH_LUXR_1"/>
    <property type="match status" value="1"/>
</dbReference>
<dbReference type="InterPro" id="IPR016032">
    <property type="entry name" value="Sig_transdc_resp-reg_C-effctor"/>
</dbReference>
<dbReference type="SUPFAM" id="SSF52172">
    <property type="entry name" value="CheY-like"/>
    <property type="match status" value="1"/>
</dbReference>
<gene>
    <name evidence="6" type="ORF">F8C67_11420</name>
</gene>
<keyword evidence="7" id="KW-1185">Reference proteome</keyword>
<dbReference type="SMART" id="SM00421">
    <property type="entry name" value="HTH_LUXR"/>
    <property type="match status" value="1"/>
</dbReference>
<proteinExistence type="predicted"/>
<name>A0A6N6RGF2_9FLAO</name>
<dbReference type="Gene3D" id="3.40.50.2300">
    <property type="match status" value="1"/>
</dbReference>
<dbReference type="CDD" id="cd06170">
    <property type="entry name" value="LuxR_C_like"/>
    <property type="match status" value="1"/>
</dbReference>
<organism evidence="6 7">
    <name type="scientific">Phaeocystidibacter luteus</name>
    <dbReference type="NCBI Taxonomy" id="911197"/>
    <lineage>
        <taxon>Bacteria</taxon>
        <taxon>Pseudomonadati</taxon>
        <taxon>Bacteroidota</taxon>
        <taxon>Flavobacteriia</taxon>
        <taxon>Flavobacteriales</taxon>
        <taxon>Phaeocystidibacteraceae</taxon>
        <taxon>Phaeocystidibacter</taxon>
    </lineage>
</organism>
<dbReference type="RefSeq" id="WP_151667986.1">
    <property type="nucleotide sequence ID" value="NZ_WBVO01000010.1"/>
</dbReference>
<evidence type="ECO:0000256" key="1">
    <source>
        <dbReference type="ARBA" id="ARBA00022553"/>
    </source>
</evidence>
<dbReference type="OrthoDB" id="1013073at2"/>
<dbReference type="CDD" id="cd17535">
    <property type="entry name" value="REC_NarL-like"/>
    <property type="match status" value="1"/>
</dbReference>
<dbReference type="InterPro" id="IPR011006">
    <property type="entry name" value="CheY-like_superfamily"/>
</dbReference>
<evidence type="ECO:0000313" key="7">
    <source>
        <dbReference type="Proteomes" id="UP000468650"/>
    </source>
</evidence>
<dbReference type="EMBL" id="WBVO01000010">
    <property type="protein sequence ID" value="KAB2807643.1"/>
    <property type="molecule type" value="Genomic_DNA"/>
</dbReference>
<reference evidence="6 7" key="1">
    <citation type="submission" date="2019-09" db="EMBL/GenBank/DDBJ databases">
        <title>Genomes of family Cryomorphaceae.</title>
        <authorList>
            <person name="Bowman J.P."/>
        </authorList>
    </citation>
    <scope>NUCLEOTIDE SEQUENCE [LARGE SCALE GENOMIC DNA]</scope>
    <source>
        <strain evidence="6 7">LMG 25704</strain>
    </source>
</reference>
<dbReference type="PROSITE" id="PS50110">
    <property type="entry name" value="RESPONSE_REGULATORY"/>
    <property type="match status" value="1"/>
</dbReference>
<dbReference type="GO" id="GO:0006355">
    <property type="term" value="P:regulation of DNA-templated transcription"/>
    <property type="evidence" value="ECO:0007669"/>
    <property type="project" value="InterPro"/>
</dbReference>
<dbReference type="PANTHER" id="PTHR43214">
    <property type="entry name" value="TWO-COMPONENT RESPONSE REGULATOR"/>
    <property type="match status" value="1"/>
</dbReference>
<dbReference type="Gene3D" id="1.10.10.10">
    <property type="entry name" value="Winged helix-like DNA-binding domain superfamily/Winged helix DNA-binding domain"/>
    <property type="match status" value="1"/>
</dbReference>
<keyword evidence="1 3" id="KW-0597">Phosphoprotein</keyword>
<protein>
    <submittedName>
        <fullName evidence="6">Response regulator transcription factor</fullName>
    </submittedName>
</protein>
<dbReference type="InterPro" id="IPR000792">
    <property type="entry name" value="Tscrpt_reg_LuxR_C"/>
</dbReference>
<dbReference type="Pfam" id="PF00072">
    <property type="entry name" value="Response_reg"/>
    <property type="match status" value="1"/>
</dbReference>
<dbReference type="SUPFAM" id="SSF46894">
    <property type="entry name" value="C-terminal effector domain of the bipartite response regulators"/>
    <property type="match status" value="1"/>
</dbReference>
<dbReference type="AlphaFoldDB" id="A0A6N6RGF2"/>
<comment type="caution">
    <text evidence="6">The sequence shown here is derived from an EMBL/GenBank/DDBJ whole genome shotgun (WGS) entry which is preliminary data.</text>
</comment>
<evidence type="ECO:0000313" key="6">
    <source>
        <dbReference type="EMBL" id="KAB2807643.1"/>
    </source>
</evidence>
<dbReference type="InterPro" id="IPR058245">
    <property type="entry name" value="NreC/VraR/RcsB-like_REC"/>
</dbReference>
<dbReference type="InterPro" id="IPR036388">
    <property type="entry name" value="WH-like_DNA-bd_sf"/>
</dbReference>
<keyword evidence="2" id="KW-0238">DNA-binding</keyword>
<evidence type="ECO:0000256" key="2">
    <source>
        <dbReference type="ARBA" id="ARBA00023125"/>
    </source>
</evidence>
<feature type="domain" description="Response regulatory" evidence="5">
    <location>
        <begin position="5"/>
        <end position="121"/>
    </location>
</feature>
<evidence type="ECO:0000256" key="3">
    <source>
        <dbReference type="PROSITE-ProRule" id="PRU00169"/>
    </source>
</evidence>
<dbReference type="InterPro" id="IPR001789">
    <property type="entry name" value="Sig_transdc_resp-reg_receiver"/>
</dbReference>
<evidence type="ECO:0000259" key="4">
    <source>
        <dbReference type="PROSITE" id="PS50043"/>
    </source>
</evidence>
<dbReference type="InterPro" id="IPR039420">
    <property type="entry name" value="WalR-like"/>
</dbReference>